<keyword evidence="3" id="KW-0805">Transcription regulation</keyword>
<evidence type="ECO:0000256" key="3">
    <source>
        <dbReference type="ARBA" id="ARBA00023015"/>
    </source>
</evidence>
<dbReference type="Gene3D" id="2.40.330.10">
    <property type="entry name" value="DNA-binding pseudobarrel domain"/>
    <property type="match status" value="2"/>
</dbReference>
<dbReference type="InterPro" id="IPR039218">
    <property type="entry name" value="REM_fam"/>
</dbReference>
<dbReference type="SUPFAM" id="SSF101936">
    <property type="entry name" value="DNA-binding pseudobarrel domain"/>
    <property type="match status" value="2"/>
</dbReference>
<dbReference type="InterPro" id="IPR015300">
    <property type="entry name" value="DNA-bd_pseudobarrel_sf"/>
</dbReference>
<evidence type="ECO:0000313" key="8">
    <source>
        <dbReference type="EMBL" id="KAH0465646.1"/>
    </source>
</evidence>
<evidence type="ECO:0000256" key="5">
    <source>
        <dbReference type="ARBA" id="ARBA00023163"/>
    </source>
</evidence>
<comment type="subcellular location">
    <subcellularLocation>
        <location evidence="1">Nucleus</location>
    </subcellularLocation>
</comment>
<keyword evidence="6" id="KW-0539">Nucleus</keyword>
<evidence type="ECO:0000259" key="7">
    <source>
        <dbReference type="PROSITE" id="PS50863"/>
    </source>
</evidence>
<dbReference type="InterPro" id="IPR003340">
    <property type="entry name" value="B3_DNA-bd"/>
</dbReference>
<sequence length="293" mass="33616">MFSRPLCCSFDKQCSTVLSYSFQPQKSTLSAMLHLATQMAKVAMKKKKGATRFFKVMLPGYLNELPIPPKFARNLTVQNHRAATIRDPLGRSWHANVEGKGEDLWFCGEGWMNFVKGLDIGIGYFLVFKYKGNMNFYVKVFDLTACEVEYSHEICYSKRFELSSTLSKQAEAKASKTAEKLFKQFCKSLGPHFSITLKFCNLRSRPYLNVPLGFLASYKFENKSKVILIDPKGRSSPVRITIRKRRPIIQCCFGMGWHEFCLRNHLSAGDKCIFEIKSEEADAYIVHVHIIRE</sequence>
<dbReference type="PROSITE" id="PS50863">
    <property type="entry name" value="B3"/>
    <property type="match status" value="2"/>
</dbReference>
<organism evidence="8 9">
    <name type="scientific">Dendrobium chrysotoxum</name>
    <name type="common">Orchid</name>
    <dbReference type="NCBI Taxonomy" id="161865"/>
    <lineage>
        <taxon>Eukaryota</taxon>
        <taxon>Viridiplantae</taxon>
        <taxon>Streptophyta</taxon>
        <taxon>Embryophyta</taxon>
        <taxon>Tracheophyta</taxon>
        <taxon>Spermatophyta</taxon>
        <taxon>Magnoliopsida</taxon>
        <taxon>Liliopsida</taxon>
        <taxon>Asparagales</taxon>
        <taxon>Orchidaceae</taxon>
        <taxon>Epidendroideae</taxon>
        <taxon>Malaxideae</taxon>
        <taxon>Dendrobiinae</taxon>
        <taxon>Dendrobium</taxon>
    </lineage>
</organism>
<reference evidence="8 9" key="1">
    <citation type="journal article" date="2021" name="Hortic Res">
        <title>Chromosome-scale assembly of the Dendrobium chrysotoxum genome enhances the understanding of orchid evolution.</title>
        <authorList>
            <person name="Zhang Y."/>
            <person name="Zhang G.Q."/>
            <person name="Zhang D."/>
            <person name="Liu X.D."/>
            <person name="Xu X.Y."/>
            <person name="Sun W.H."/>
            <person name="Yu X."/>
            <person name="Zhu X."/>
            <person name="Wang Z.W."/>
            <person name="Zhao X."/>
            <person name="Zhong W.Y."/>
            <person name="Chen H."/>
            <person name="Yin W.L."/>
            <person name="Huang T."/>
            <person name="Niu S.C."/>
            <person name="Liu Z.J."/>
        </authorList>
    </citation>
    <scope>NUCLEOTIDE SEQUENCE [LARGE SCALE GENOMIC DNA]</scope>
    <source>
        <strain evidence="8">Lindl</strain>
    </source>
</reference>
<dbReference type="SMART" id="SM01019">
    <property type="entry name" value="B3"/>
    <property type="match status" value="2"/>
</dbReference>
<dbReference type="GO" id="GO:0005634">
    <property type="term" value="C:nucleus"/>
    <property type="evidence" value="ECO:0007669"/>
    <property type="project" value="UniProtKB-SubCell"/>
</dbReference>
<dbReference type="GO" id="GO:0003677">
    <property type="term" value="F:DNA binding"/>
    <property type="evidence" value="ECO:0007669"/>
    <property type="project" value="UniProtKB-KW"/>
</dbReference>
<evidence type="ECO:0000256" key="6">
    <source>
        <dbReference type="ARBA" id="ARBA00023242"/>
    </source>
</evidence>
<dbReference type="CDD" id="cd10017">
    <property type="entry name" value="B3_DNA"/>
    <property type="match status" value="2"/>
</dbReference>
<gene>
    <name evidence="8" type="ORF">IEQ34_005749</name>
</gene>
<comment type="caution">
    <text evidence="8">The sequence shown here is derived from an EMBL/GenBank/DDBJ whole genome shotgun (WGS) entry which is preliminary data.</text>
</comment>
<proteinExistence type="predicted"/>
<name>A0AAV7H9G1_DENCH</name>
<dbReference type="PANTHER" id="PTHR31674:SF62">
    <property type="entry name" value="B3 DOMAIN-CONTAINING PROTEIN REM14-RELATED"/>
    <property type="match status" value="1"/>
</dbReference>
<dbReference type="AlphaFoldDB" id="A0AAV7H9G1"/>
<evidence type="ECO:0000256" key="4">
    <source>
        <dbReference type="ARBA" id="ARBA00023125"/>
    </source>
</evidence>
<protein>
    <recommendedName>
        <fullName evidence="7">TF-B3 domain-containing protein</fullName>
    </recommendedName>
</protein>
<keyword evidence="2" id="KW-0677">Repeat</keyword>
<feature type="domain" description="TF-B3" evidence="7">
    <location>
        <begin position="50"/>
        <end position="144"/>
    </location>
</feature>
<evidence type="ECO:0000256" key="1">
    <source>
        <dbReference type="ARBA" id="ARBA00004123"/>
    </source>
</evidence>
<evidence type="ECO:0000256" key="2">
    <source>
        <dbReference type="ARBA" id="ARBA00022737"/>
    </source>
</evidence>
<keyword evidence="4" id="KW-0238">DNA-binding</keyword>
<accession>A0AAV7H9G1</accession>
<dbReference type="Proteomes" id="UP000775213">
    <property type="component" value="Unassembled WGS sequence"/>
</dbReference>
<evidence type="ECO:0000313" key="9">
    <source>
        <dbReference type="Proteomes" id="UP000775213"/>
    </source>
</evidence>
<dbReference type="Pfam" id="PF02362">
    <property type="entry name" value="B3"/>
    <property type="match status" value="2"/>
</dbReference>
<dbReference type="PANTHER" id="PTHR31674">
    <property type="entry name" value="B3 DOMAIN-CONTAINING PROTEIN REM-LIKE 3-RELATED"/>
    <property type="match status" value="1"/>
</dbReference>
<dbReference type="EMBL" id="JAGFBR010000006">
    <property type="protein sequence ID" value="KAH0465646.1"/>
    <property type="molecule type" value="Genomic_DNA"/>
</dbReference>
<keyword evidence="5" id="KW-0804">Transcription</keyword>
<keyword evidence="9" id="KW-1185">Reference proteome</keyword>
<feature type="domain" description="TF-B3" evidence="7">
    <location>
        <begin position="193"/>
        <end position="293"/>
    </location>
</feature>